<evidence type="ECO:0000313" key="1">
    <source>
        <dbReference type="EMBL" id="MBB4246826.1"/>
    </source>
</evidence>
<organism evidence="1 2">
    <name type="scientific">Rhodocyclus tenuis</name>
    <name type="common">Rhodospirillum tenue</name>
    <dbReference type="NCBI Taxonomy" id="1066"/>
    <lineage>
        <taxon>Bacteria</taxon>
        <taxon>Pseudomonadati</taxon>
        <taxon>Pseudomonadota</taxon>
        <taxon>Betaproteobacteria</taxon>
        <taxon>Rhodocyclales</taxon>
        <taxon>Rhodocyclaceae</taxon>
        <taxon>Rhodocyclus</taxon>
    </lineage>
</organism>
<gene>
    <name evidence="1" type="ORF">GGD90_001189</name>
</gene>
<reference evidence="1 2" key="1">
    <citation type="submission" date="2020-08" db="EMBL/GenBank/DDBJ databases">
        <title>Genome sequencing of Purple Non-Sulfur Bacteria from various extreme environments.</title>
        <authorList>
            <person name="Mayer M."/>
        </authorList>
    </citation>
    <scope>NUCLEOTIDE SEQUENCE [LARGE SCALE GENOMIC DNA]</scope>
    <source>
        <strain evidence="1 2">2761</strain>
    </source>
</reference>
<proteinExistence type="predicted"/>
<name>A0A840G4G7_RHOTE</name>
<comment type="caution">
    <text evidence="1">The sequence shown here is derived from an EMBL/GenBank/DDBJ whole genome shotgun (WGS) entry which is preliminary data.</text>
</comment>
<dbReference type="EMBL" id="JACIGE010000003">
    <property type="protein sequence ID" value="MBB4246826.1"/>
    <property type="molecule type" value="Genomic_DNA"/>
</dbReference>
<keyword evidence="2" id="KW-1185">Reference proteome</keyword>
<dbReference type="Proteomes" id="UP000587070">
    <property type="component" value="Unassembled WGS sequence"/>
</dbReference>
<protein>
    <submittedName>
        <fullName evidence="1">Uncharacterized protein</fullName>
    </submittedName>
</protein>
<dbReference type="RefSeq" id="WP_153115329.1">
    <property type="nucleotide sequence ID" value="NZ_JACIGE010000003.1"/>
</dbReference>
<dbReference type="AlphaFoldDB" id="A0A840G4G7"/>
<sequence length="88" mass="9589">MLEYVVFGFLKFVAFSSRVLATKAGLLQKRAKKIPRLIRRGIQNPSGGWAIREVQTIASEGALKQWKNCTAGLLAASVVLLGRFGDGL</sequence>
<accession>A0A840G4G7</accession>
<evidence type="ECO:0000313" key="2">
    <source>
        <dbReference type="Proteomes" id="UP000587070"/>
    </source>
</evidence>